<feature type="signal peptide" evidence="2">
    <location>
        <begin position="1"/>
        <end position="17"/>
    </location>
</feature>
<organism evidence="3 4">
    <name type="scientific">Haematobacter genomosp. 1</name>
    <dbReference type="NCBI Taxonomy" id="366618"/>
    <lineage>
        <taxon>Bacteria</taxon>
        <taxon>Pseudomonadati</taxon>
        <taxon>Pseudomonadota</taxon>
        <taxon>Alphaproteobacteria</taxon>
        <taxon>Rhodobacterales</taxon>
        <taxon>Paracoccaceae</taxon>
        <taxon>Haematobacter</taxon>
    </lineage>
</organism>
<dbReference type="RefSeq" id="WP_088215960.1">
    <property type="nucleotide sequence ID" value="NZ_NIPW01000025.1"/>
</dbReference>
<gene>
    <name evidence="3" type="ORF">CDV49_13560</name>
</gene>
<feature type="region of interest" description="Disordered" evidence="1">
    <location>
        <begin position="532"/>
        <end position="562"/>
    </location>
</feature>
<dbReference type="Proteomes" id="UP000196878">
    <property type="component" value="Unassembled WGS sequence"/>
</dbReference>
<keyword evidence="2" id="KW-0732">Signal</keyword>
<dbReference type="EMBL" id="NIPW01000025">
    <property type="protein sequence ID" value="OWJ76887.1"/>
    <property type="molecule type" value="Genomic_DNA"/>
</dbReference>
<evidence type="ECO:0000256" key="2">
    <source>
        <dbReference type="SAM" id="SignalP"/>
    </source>
</evidence>
<protein>
    <submittedName>
        <fullName evidence="3">Uncharacterized protein</fullName>
    </submittedName>
</protein>
<accession>A0A212A9T9</accession>
<name>A0A212A9T9_9RHOB</name>
<sequence>MRLLLAALLLLPCLASAQSIRVRSGEHETFSRIVIALPKPSAWSLMRDGEGYRLDMAAKPQLDISRVFDLIPRRRIADIRKTPEGLRLSLGCECHAVATEMRPGLIVLDVTDVPPPETPVAAVMPRLPLPLRPPSPLPLPLAPDQPLAKMRSLIGAELTRAVDQRLVELEGAPVTSETPVTNNDAPGLAVITAFDRDVRDDGPAAPGLSACPAPELLDPTAWMKAEPLAETLGKLRAELVGEFDRPGIEAVNTLVRYYLAMGFGHEALAEMQLNPDLIADREWLLPLAALVDGEIPRDIGPLAGMAACDGWTPLWALLADPRLGAGREVNRGAVLRSFSRLAPFQRDLLGPRLVERFLARDDDEAALSVRSAMARADEGPSVAIADGLIAREEREPPGLAPTSRTSGVLGAEALALLIEGRVARGEPVEHERAVQAAALAMEMRGAQLGDRLARAEVLALASTGDFDAAYGAFDRLPASLRRETGETLATLLLRIADDVTFLRFALGSRLTAPDLPISVQVGVEERVTALGFGRSETGPGRAETPATGAVQAGTSRAGTSAAQPSLSLAGAGALLEESRAFRRELVLILNDPANGS</sequence>
<evidence type="ECO:0000313" key="3">
    <source>
        <dbReference type="EMBL" id="OWJ76887.1"/>
    </source>
</evidence>
<proteinExistence type="predicted"/>
<dbReference type="OrthoDB" id="7847197at2"/>
<reference evidence="3 4" key="1">
    <citation type="submission" date="2016-12" db="EMBL/GenBank/DDBJ databases">
        <title>Comparison of Traditional DNA-DNA Hybridization with In Silico Genomic Analysis.</title>
        <authorList>
            <person name="Nicholson A.C."/>
            <person name="Humrighouse B.W."/>
            <person name="Graziano J."/>
            <person name="Lasker B."/>
            <person name="Whitney A.M."/>
            <person name="Mcquiston J.R."/>
        </authorList>
    </citation>
    <scope>NUCLEOTIDE SEQUENCE [LARGE SCALE GENOMIC DNA]</scope>
    <source>
        <strain evidence="3 4">H2240</strain>
    </source>
</reference>
<comment type="caution">
    <text evidence="3">The sequence shown here is derived from an EMBL/GenBank/DDBJ whole genome shotgun (WGS) entry which is preliminary data.</text>
</comment>
<feature type="chain" id="PRO_5013075222" evidence="2">
    <location>
        <begin position="18"/>
        <end position="596"/>
    </location>
</feature>
<dbReference type="AlphaFoldDB" id="A0A212A9T9"/>
<evidence type="ECO:0000256" key="1">
    <source>
        <dbReference type="SAM" id="MobiDB-lite"/>
    </source>
</evidence>
<keyword evidence="4" id="KW-1185">Reference proteome</keyword>
<evidence type="ECO:0000313" key="4">
    <source>
        <dbReference type="Proteomes" id="UP000196878"/>
    </source>
</evidence>